<dbReference type="SMART" id="SM00181">
    <property type="entry name" value="EGF"/>
    <property type="match status" value="6"/>
</dbReference>
<feature type="compositionally biased region" description="Acidic residues" evidence="9">
    <location>
        <begin position="399"/>
        <end position="415"/>
    </location>
</feature>
<sequence>MKRNNFANDIGAGNKPEPNTQETKHLRETLERCDLCRPSQLIGCQHRPCFPGTICADTPDGGYRCGNCPKGHRGDGKTCIPWKTCADNPCFPGAKCYDDPTTGFRCGVCPHGFSGDGSDCRPIANKCRDNPCFTGVSCIPINEQPGFKCGACPQGFTGDGIHCEDINECVQANPCAPYVACYNLKPGFRCGECPAGYTGTSMQGVGIDFAKTRKQICVDINECELKPNGGCVEHSRCVNTPGSFTCGDCISGFVGNQTIGCRLQLQGACPDGTQCDANADCFRHRGHSRYYCRCKVGFSGDGFMCAADSDGDGWPDERLNCRHPRCKGDNCPRMPNSGQEDADRDGIGDACDQDADNDGIDNNEDNCPLVSNTNQRDSDYDSFGDACDNCPHHSNPEQLDSDNDGIGDVCDDDPDGDRIPSERDN</sequence>
<feature type="domain" description="EGF-like" evidence="10">
    <location>
        <begin position="165"/>
        <end position="203"/>
    </location>
</feature>
<feature type="region of interest" description="Disordered" evidence="9">
    <location>
        <begin position="1"/>
        <end position="23"/>
    </location>
</feature>
<evidence type="ECO:0000313" key="12">
    <source>
        <dbReference type="Proteomes" id="UP000288716"/>
    </source>
</evidence>
<keyword evidence="2 7" id="KW-0245">EGF-like domain</keyword>
<feature type="compositionally biased region" description="Basic and acidic residues" evidence="9">
    <location>
        <begin position="416"/>
        <end position="425"/>
    </location>
</feature>
<feature type="non-terminal residue" evidence="11">
    <location>
        <position position="425"/>
    </location>
</feature>
<dbReference type="FunFam" id="2.10.25.10:FF:000027">
    <property type="entry name" value="Thrombospondin 3"/>
    <property type="match status" value="1"/>
</dbReference>
<dbReference type="STRING" id="299467.A0A443SBB5"/>
<dbReference type="GO" id="GO:0007155">
    <property type="term" value="P:cell adhesion"/>
    <property type="evidence" value="ECO:0007669"/>
    <property type="project" value="InterPro"/>
</dbReference>
<dbReference type="InterPro" id="IPR001881">
    <property type="entry name" value="EGF-like_Ca-bd_dom"/>
</dbReference>
<dbReference type="InterPro" id="IPR018097">
    <property type="entry name" value="EGF_Ca-bd_CS"/>
</dbReference>
<protein>
    <submittedName>
        <fullName evidence="11">Cartilage oligomeric matrix protein-like protein</fullName>
    </submittedName>
</protein>
<evidence type="ECO:0000259" key="10">
    <source>
        <dbReference type="PROSITE" id="PS50026"/>
    </source>
</evidence>
<dbReference type="OrthoDB" id="14563at2759"/>
<dbReference type="InterPro" id="IPR028974">
    <property type="entry name" value="TSP_type-3_rpt"/>
</dbReference>
<accession>A0A443SBB5</accession>
<dbReference type="PROSITE" id="PS51234">
    <property type="entry name" value="TSP3"/>
    <property type="match status" value="1"/>
</dbReference>
<dbReference type="PROSITE" id="PS01187">
    <property type="entry name" value="EGF_CA"/>
    <property type="match status" value="1"/>
</dbReference>
<keyword evidence="6 7" id="KW-1015">Disulfide bond</keyword>
<feature type="region of interest" description="Disordered" evidence="9">
    <location>
        <begin position="332"/>
        <end position="355"/>
    </location>
</feature>
<dbReference type="InterPro" id="IPR049883">
    <property type="entry name" value="NOTCH1_EGF-like"/>
</dbReference>
<evidence type="ECO:0000256" key="2">
    <source>
        <dbReference type="ARBA" id="ARBA00022536"/>
    </source>
</evidence>
<evidence type="ECO:0000256" key="1">
    <source>
        <dbReference type="ARBA" id="ARBA00009456"/>
    </source>
</evidence>
<dbReference type="GO" id="GO:0005509">
    <property type="term" value="F:calcium ion binding"/>
    <property type="evidence" value="ECO:0007669"/>
    <property type="project" value="UniProtKB-UniRule"/>
</dbReference>
<dbReference type="VEuPathDB" id="VectorBase:LDEU007276"/>
<dbReference type="EMBL" id="NCKV01004437">
    <property type="protein sequence ID" value="RWS24764.1"/>
    <property type="molecule type" value="Genomic_DNA"/>
</dbReference>
<dbReference type="PANTHER" id="PTHR10199">
    <property type="entry name" value="THROMBOSPONDIN"/>
    <property type="match status" value="1"/>
</dbReference>
<proteinExistence type="inferred from homology"/>
<dbReference type="Pfam" id="PF12946">
    <property type="entry name" value="EGF_MSP1_1"/>
    <property type="match status" value="1"/>
</dbReference>
<dbReference type="Pfam" id="PF02412">
    <property type="entry name" value="TSP_3"/>
    <property type="match status" value="3"/>
</dbReference>
<dbReference type="AlphaFoldDB" id="A0A443SBB5"/>
<dbReference type="Gene3D" id="2.10.25.10">
    <property type="entry name" value="Laminin"/>
    <property type="match status" value="6"/>
</dbReference>
<dbReference type="CDD" id="cd00054">
    <property type="entry name" value="EGF_CA"/>
    <property type="match status" value="2"/>
</dbReference>
<feature type="domain" description="EGF-like" evidence="10">
    <location>
        <begin position="81"/>
        <end position="121"/>
    </location>
</feature>
<evidence type="ECO:0000256" key="3">
    <source>
        <dbReference type="ARBA" id="ARBA00022729"/>
    </source>
</evidence>
<keyword evidence="3" id="KW-0732">Signal</keyword>
<dbReference type="Gene3D" id="4.10.1080.10">
    <property type="entry name" value="TSP type-3 repeat"/>
    <property type="match status" value="1"/>
</dbReference>
<feature type="disulfide bond" evidence="7">
    <location>
        <begin position="132"/>
        <end position="149"/>
    </location>
</feature>
<evidence type="ECO:0000256" key="7">
    <source>
        <dbReference type="PROSITE-ProRule" id="PRU00076"/>
    </source>
</evidence>
<dbReference type="SUPFAM" id="SSF57196">
    <property type="entry name" value="EGF/Laminin"/>
    <property type="match status" value="3"/>
</dbReference>
<feature type="domain" description="EGF-like" evidence="10">
    <location>
        <begin position="123"/>
        <end position="164"/>
    </location>
</feature>
<dbReference type="FunFam" id="2.10.25.10:FF:000025">
    <property type="entry name" value="Thrombospondin 3"/>
    <property type="match status" value="1"/>
</dbReference>
<keyword evidence="12" id="KW-1185">Reference proteome</keyword>
<dbReference type="SMART" id="SM00179">
    <property type="entry name" value="EGF_CA"/>
    <property type="match status" value="5"/>
</dbReference>
<feature type="region of interest" description="Disordered" evidence="9">
    <location>
        <begin position="361"/>
        <end position="380"/>
    </location>
</feature>
<keyword evidence="4" id="KW-0677">Repeat</keyword>
<evidence type="ECO:0000256" key="6">
    <source>
        <dbReference type="ARBA" id="ARBA00023157"/>
    </source>
</evidence>
<comment type="caution">
    <text evidence="7">Lacks conserved residue(s) required for the propagation of feature annotation.</text>
</comment>
<comment type="similarity">
    <text evidence="1">Belongs to the thrombospondin family.</text>
</comment>
<dbReference type="PROSITE" id="PS50026">
    <property type="entry name" value="EGF_3"/>
    <property type="match status" value="4"/>
</dbReference>
<organism evidence="11 12">
    <name type="scientific">Leptotrombidium deliense</name>
    <dbReference type="NCBI Taxonomy" id="299467"/>
    <lineage>
        <taxon>Eukaryota</taxon>
        <taxon>Metazoa</taxon>
        <taxon>Ecdysozoa</taxon>
        <taxon>Arthropoda</taxon>
        <taxon>Chelicerata</taxon>
        <taxon>Arachnida</taxon>
        <taxon>Acari</taxon>
        <taxon>Acariformes</taxon>
        <taxon>Trombidiformes</taxon>
        <taxon>Prostigmata</taxon>
        <taxon>Anystina</taxon>
        <taxon>Parasitengona</taxon>
        <taxon>Trombiculoidea</taxon>
        <taxon>Trombiculidae</taxon>
        <taxon>Leptotrombidium</taxon>
    </lineage>
</organism>
<feature type="region of interest" description="Disordered" evidence="9">
    <location>
        <begin position="391"/>
        <end position="425"/>
    </location>
</feature>
<evidence type="ECO:0000256" key="4">
    <source>
        <dbReference type="ARBA" id="ARBA00022737"/>
    </source>
</evidence>
<evidence type="ECO:0000313" key="11">
    <source>
        <dbReference type="EMBL" id="RWS24764.1"/>
    </source>
</evidence>
<dbReference type="SUPFAM" id="SSF103647">
    <property type="entry name" value="TSP type-3 repeat"/>
    <property type="match status" value="1"/>
</dbReference>
<dbReference type="InterPro" id="IPR000742">
    <property type="entry name" value="EGF"/>
</dbReference>
<dbReference type="InterPro" id="IPR024730">
    <property type="entry name" value="MSP1_EGF_1"/>
</dbReference>
<dbReference type="PANTHER" id="PTHR10199:SF100">
    <property type="entry name" value="THROMBOSPONDIN, ISOFORM A"/>
    <property type="match status" value="1"/>
</dbReference>
<dbReference type="Proteomes" id="UP000288716">
    <property type="component" value="Unassembled WGS sequence"/>
</dbReference>
<dbReference type="FunFam" id="4.10.1080.10:FF:000004">
    <property type="entry name" value="Cartilage oligomeric matrix protein"/>
    <property type="match status" value="1"/>
</dbReference>
<dbReference type="InterPro" id="IPR017897">
    <property type="entry name" value="Thrombospondin_3_rpt"/>
</dbReference>
<comment type="caution">
    <text evidence="11">The sequence shown here is derived from an EMBL/GenBank/DDBJ whole genome shotgun (WGS) entry which is preliminary data.</text>
</comment>
<name>A0A443SBB5_9ACAR</name>
<feature type="domain" description="EGF-like" evidence="10">
    <location>
        <begin position="40"/>
        <end position="80"/>
    </location>
</feature>
<evidence type="ECO:0000256" key="9">
    <source>
        <dbReference type="SAM" id="MobiDB-lite"/>
    </source>
</evidence>
<keyword evidence="5 8" id="KW-0106">Calcium</keyword>
<reference evidence="11 12" key="1">
    <citation type="journal article" date="2018" name="Gigascience">
        <title>Genomes of trombidid mites reveal novel predicted allergens and laterally-transferred genes associated with secondary metabolism.</title>
        <authorList>
            <person name="Dong X."/>
            <person name="Chaisiri K."/>
            <person name="Xia D."/>
            <person name="Armstrong S.D."/>
            <person name="Fang Y."/>
            <person name="Donnelly M.J."/>
            <person name="Kadowaki T."/>
            <person name="McGarry J.W."/>
            <person name="Darby A.C."/>
            <person name="Makepeace B.L."/>
        </authorList>
    </citation>
    <scope>NUCLEOTIDE SEQUENCE [LARGE SCALE GENOMIC DNA]</scope>
    <source>
        <strain evidence="11">UoL-UT</strain>
    </source>
</reference>
<evidence type="ECO:0000256" key="8">
    <source>
        <dbReference type="PROSITE-ProRule" id="PRU00634"/>
    </source>
</evidence>
<dbReference type="FunFam" id="2.10.25.10:FF:000038">
    <property type="entry name" value="Fibrillin 2"/>
    <property type="match status" value="1"/>
</dbReference>
<evidence type="ECO:0000256" key="5">
    <source>
        <dbReference type="ARBA" id="ARBA00022837"/>
    </source>
</evidence>
<dbReference type="InterPro" id="IPR003367">
    <property type="entry name" value="Thrombospondin_3-like_rpt"/>
</dbReference>
<gene>
    <name evidence="11" type="ORF">B4U80_03961</name>
</gene>
<dbReference type="Pfam" id="PF07645">
    <property type="entry name" value="EGF_CA"/>
    <property type="match status" value="2"/>
</dbReference>
<feature type="repeat" description="TSP type-3" evidence="8">
    <location>
        <begin position="340"/>
        <end position="375"/>
    </location>
</feature>